<evidence type="ECO:0008006" key="3">
    <source>
        <dbReference type="Google" id="ProtNLM"/>
    </source>
</evidence>
<proteinExistence type="predicted"/>
<keyword evidence="2" id="KW-1185">Reference proteome</keyword>
<protein>
    <recommendedName>
        <fullName evidence="3">GNAT family N-acetyltransferase</fullName>
    </recommendedName>
</protein>
<evidence type="ECO:0000313" key="1">
    <source>
        <dbReference type="EMBL" id="RIX51543.1"/>
    </source>
</evidence>
<comment type="caution">
    <text evidence="1">The sequence shown here is derived from an EMBL/GenBank/DDBJ whole genome shotgun (WGS) entry which is preliminary data.</text>
</comment>
<evidence type="ECO:0000313" key="2">
    <source>
        <dbReference type="Proteomes" id="UP000266482"/>
    </source>
</evidence>
<gene>
    <name evidence="1" type="ORF">D3P08_16695</name>
</gene>
<dbReference type="OrthoDB" id="2653709at2"/>
<dbReference type="EMBL" id="QXQA01000010">
    <property type="protein sequence ID" value="RIX51543.1"/>
    <property type="molecule type" value="Genomic_DNA"/>
</dbReference>
<dbReference type="Proteomes" id="UP000266482">
    <property type="component" value="Unassembled WGS sequence"/>
</dbReference>
<dbReference type="RefSeq" id="WP_119600834.1">
    <property type="nucleotide sequence ID" value="NZ_QXQA01000010.1"/>
</dbReference>
<organism evidence="1 2">
    <name type="scientific">Paenibacillus nanensis</name>
    <dbReference type="NCBI Taxonomy" id="393251"/>
    <lineage>
        <taxon>Bacteria</taxon>
        <taxon>Bacillati</taxon>
        <taxon>Bacillota</taxon>
        <taxon>Bacilli</taxon>
        <taxon>Bacillales</taxon>
        <taxon>Paenibacillaceae</taxon>
        <taxon>Paenibacillus</taxon>
    </lineage>
</organism>
<sequence>MNESFAVCASMMYQRKYIDFLLANYEALNMPYSFSVAFSFLASPILMERECFLCLNDDGEAVGAFGYIHGTGERNYEDRHIVQLQVAYLDNKHRRTTLFLRGLQYLAEHLRWLEDEVSELVFWTKPDDYTMRLFDKFAGRTSDPGTASGNLLAYRVTVSELNAYLAKFSRRVPA</sequence>
<reference evidence="1 2" key="1">
    <citation type="submission" date="2018-09" db="EMBL/GenBank/DDBJ databases">
        <title>Paenibacillus aracenensis nov. sp. isolated from a cave in southern Spain.</title>
        <authorList>
            <person name="Jurado V."/>
            <person name="Gutierrez-Patricio S."/>
            <person name="Gonzalez-Pimentel J.L."/>
            <person name="Miller A.Z."/>
            <person name="Laiz L."/>
            <person name="Saiz-Jimenez C."/>
        </authorList>
    </citation>
    <scope>NUCLEOTIDE SEQUENCE [LARGE SCALE GENOMIC DNA]</scope>
    <source>
        <strain evidence="1 2">DSM 22867</strain>
    </source>
</reference>
<dbReference type="AlphaFoldDB" id="A0A3A1UYU8"/>
<accession>A0A3A1UYU8</accession>
<name>A0A3A1UYU8_9BACL</name>